<keyword evidence="3" id="KW-0808">Transferase</keyword>
<dbReference type="Pfam" id="PF00535">
    <property type="entry name" value="Glycos_transf_2"/>
    <property type="match status" value="1"/>
</dbReference>
<dbReference type="CDD" id="cd02511">
    <property type="entry name" value="Beta4Glucosyltransferase"/>
    <property type="match status" value="1"/>
</dbReference>
<dbReference type="STRING" id="1121391.SAMN02745206_02274"/>
<dbReference type="PANTHER" id="PTHR43630:SF2">
    <property type="entry name" value="GLYCOSYLTRANSFERASE"/>
    <property type="match status" value="1"/>
</dbReference>
<dbReference type="AlphaFoldDB" id="A0A1M5CTB9"/>
<dbReference type="PANTHER" id="PTHR43630">
    <property type="entry name" value="POLY-BETA-1,6-N-ACETYL-D-GLUCOSAMINE SYNTHASE"/>
    <property type="match status" value="1"/>
</dbReference>
<keyword evidence="4" id="KW-1185">Reference proteome</keyword>
<dbReference type="InterPro" id="IPR001173">
    <property type="entry name" value="Glyco_trans_2-like"/>
</dbReference>
<dbReference type="OrthoDB" id="9790457at2"/>
<dbReference type="GO" id="GO:0016740">
    <property type="term" value="F:transferase activity"/>
    <property type="evidence" value="ECO:0007669"/>
    <property type="project" value="UniProtKB-KW"/>
</dbReference>
<evidence type="ECO:0000313" key="3">
    <source>
        <dbReference type="EMBL" id="SHF58004.1"/>
    </source>
</evidence>
<dbReference type="InterPro" id="IPR029044">
    <property type="entry name" value="Nucleotide-diphossugar_trans"/>
</dbReference>
<dbReference type="Gene3D" id="3.90.550.10">
    <property type="entry name" value="Spore Coat Polysaccharide Biosynthesis Protein SpsA, Chain A"/>
    <property type="match status" value="1"/>
</dbReference>
<organism evidence="3 4">
    <name type="scientific">Desulfacinum infernum DSM 9756</name>
    <dbReference type="NCBI Taxonomy" id="1121391"/>
    <lineage>
        <taxon>Bacteria</taxon>
        <taxon>Pseudomonadati</taxon>
        <taxon>Thermodesulfobacteriota</taxon>
        <taxon>Syntrophobacteria</taxon>
        <taxon>Syntrophobacterales</taxon>
        <taxon>Syntrophobacteraceae</taxon>
        <taxon>Desulfacinum</taxon>
    </lineage>
</organism>
<name>A0A1M5CTB9_9BACT</name>
<evidence type="ECO:0000256" key="1">
    <source>
        <dbReference type="ARBA" id="ARBA00038494"/>
    </source>
</evidence>
<gene>
    <name evidence="3" type="ORF">SAMN02745206_02274</name>
</gene>
<dbReference type="SUPFAM" id="SSF53448">
    <property type="entry name" value="Nucleotide-diphospho-sugar transferases"/>
    <property type="match status" value="1"/>
</dbReference>
<comment type="similarity">
    <text evidence="1">Belongs to the glycosyltransferase 2 family. WaaE/KdtX subfamily.</text>
</comment>
<dbReference type="InterPro" id="IPR011990">
    <property type="entry name" value="TPR-like_helical_dom_sf"/>
</dbReference>
<sequence length="545" mass="61725">MANVPHSLSVCMIVKNEASNIREALESFTAFADEIIVVDTGSTDGTPNLALSFTPHVYHCTWHDDFSAARNFSLEKAGGAYCLWMDADDRVDALNAAKINALKREFDGRRAFAFELHDIRNGAPFRSLMQIRCIPNRQDVRFKGRIHESIDWDRVQDELIPVNVDIVVTHHGYDDPVLLGRKINRNIRLLQMECEAGRDDATLHYYLAMSFSHIGNRHAAIDHMGRALRDLEKRSFHAHGREAETLRTFRLDAQLFLVQEMLGLERRGDARRLLAKLSCEPDPDPLTLFRIGAFYQSLNAHEDALQFFARVDPDKQTPTVLPSPKLRRTDVVARIALSLFCSGRRDQALDQIRSLSDPVDRKEAWEIAGILAAETGRYRLGAMAFERALSLGGLTASGWEQWGVVWDRIGDPQRAEQCWRKALRMDGGAEGAAIHLANLLWRENRKDEAFEIFGRIVRNGCCKVPVLLAYGVMACERKDEGALTSIRENLEVFLHDGRRRETDALPSIFLSLARHLEDEGKEDLARLARRLARWEKSVGGQAHPE</sequence>
<dbReference type="SUPFAM" id="SSF48452">
    <property type="entry name" value="TPR-like"/>
    <property type="match status" value="2"/>
</dbReference>
<dbReference type="RefSeq" id="WP_073039546.1">
    <property type="nucleotide sequence ID" value="NZ_FQVB01000021.1"/>
</dbReference>
<protein>
    <submittedName>
        <fullName evidence="3">Glycosyltransferase involved in cell wall bisynthesis</fullName>
    </submittedName>
</protein>
<evidence type="ECO:0000313" key="4">
    <source>
        <dbReference type="Proteomes" id="UP000184076"/>
    </source>
</evidence>
<accession>A0A1M5CTB9</accession>
<proteinExistence type="inferred from homology"/>
<feature type="domain" description="Glycosyltransferase 2-like" evidence="2">
    <location>
        <begin position="9"/>
        <end position="92"/>
    </location>
</feature>
<dbReference type="Proteomes" id="UP000184076">
    <property type="component" value="Unassembled WGS sequence"/>
</dbReference>
<reference evidence="4" key="1">
    <citation type="submission" date="2016-11" db="EMBL/GenBank/DDBJ databases">
        <authorList>
            <person name="Varghese N."/>
            <person name="Submissions S."/>
        </authorList>
    </citation>
    <scope>NUCLEOTIDE SEQUENCE [LARGE SCALE GENOMIC DNA]</scope>
    <source>
        <strain evidence="4">DSM 9756</strain>
    </source>
</reference>
<dbReference type="Gene3D" id="1.25.40.10">
    <property type="entry name" value="Tetratricopeptide repeat domain"/>
    <property type="match status" value="1"/>
</dbReference>
<evidence type="ECO:0000259" key="2">
    <source>
        <dbReference type="Pfam" id="PF00535"/>
    </source>
</evidence>
<dbReference type="EMBL" id="FQVB01000021">
    <property type="protein sequence ID" value="SHF58004.1"/>
    <property type="molecule type" value="Genomic_DNA"/>
</dbReference>